<name>A0ACC1P0Z5_9PEZI</name>
<evidence type="ECO:0000313" key="1">
    <source>
        <dbReference type="EMBL" id="KAJ2985364.1"/>
    </source>
</evidence>
<evidence type="ECO:0000313" key="2">
    <source>
        <dbReference type="Proteomes" id="UP001143856"/>
    </source>
</evidence>
<sequence length="185" mass="21633">MTPPETKTISFNGETVQVNESIAALLETSYYKQANKQTLLKYLRNISDNDNDSDDQLSHFQRERSRFWQTEGISKADKDLLWSIFRNAKIMEDATYPLQSALLDLPEDEEPSAELHDLVVVYLEHYDSWQEQIAWLEWYCLGPPKGDLANLLERARDIPELPAFLNLKIFESWLAFIILDYQRSE</sequence>
<protein>
    <submittedName>
        <fullName evidence="1">Uncharacterized protein</fullName>
    </submittedName>
</protein>
<keyword evidence="2" id="KW-1185">Reference proteome</keyword>
<reference evidence="1" key="1">
    <citation type="submission" date="2022-10" db="EMBL/GenBank/DDBJ databases">
        <title>Genome Sequence of Xylaria curta.</title>
        <authorList>
            <person name="Buettner E."/>
        </authorList>
    </citation>
    <scope>NUCLEOTIDE SEQUENCE</scope>
    <source>
        <strain evidence="1">Babe10</strain>
    </source>
</reference>
<proteinExistence type="predicted"/>
<dbReference type="EMBL" id="JAPDGR010001116">
    <property type="protein sequence ID" value="KAJ2985364.1"/>
    <property type="molecule type" value="Genomic_DNA"/>
</dbReference>
<dbReference type="Proteomes" id="UP001143856">
    <property type="component" value="Unassembled WGS sequence"/>
</dbReference>
<gene>
    <name evidence="1" type="ORF">NUW58_g5573</name>
</gene>
<organism evidence="1 2">
    <name type="scientific">Xylaria curta</name>
    <dbReference type="NCBI Taxonomy" id="42375"/>
    <lineage>
        <taxon>Eukaryota</taxon>
        <taxon>Fungi</taxon>
        <taxon>Dikarya</taxon>
        <taxon>Ascomycota</taxon>
        <taxon>Pezizomycotina</taxon>
        <taxon>Sordariomycetes</taxon>
        <taxon>Xylariomycetidae</taxon>
        <taxon>Xylariales</taxon>
        <taxon>Xylariaceae</taxon>
        <taxon>Xylaria</taxon>
    </lineage>
</organism>
<accession>A0ACC1P0Z5</accession>
<comment type="caution">
    <text evidence="1">The sequence shown here is derived from an EMBL/GenBank/DDBJ whole genome shotgun (WGS) entry which is preliminary data.</text>
</comment>